<comment type="similarity">
    <text evidence="2">Belongs to the fucolectin family.</text>
</comment>
<dbReference type="InterPro" id="IPR051941">
    <property type="entry name" value="BG_Antigen-Binding_Lectin"/>
</dbReference>
<keyword evidence="7" id="KW-1015">Disulfide bond</keyword>
<keyword evidence="6" id="KW-0106">Calcium</keyword>
<evidence type="ECO:0000313" key="10">
    <source>
        <dbReference type="Proteomes" id="UP001209878"/>
    </source>
</evidence>
<proteinExistence type="inferred from homology"/>
<dbReference type="EMBL" id="JAODUO010000599">
    <property type="protein sequence ID" value="KAK2177403.1"/>
    <property type="molecule type" value="Genomic_DNA"/>
</dbReference>
<comment type="function">
    <text evidence="1">Acts as a defensive agent. Recognizes blood group fucosylated oligosaccharides including A, B, H and Lewis B-type antigens. Does not recognize Lewis A antigen and has low affinity for monovalent haptens.</text>
</comment>
<protein>
    <recommendedName>
        <fullName evidence="8">Fucolectin tachylectin-4 pentraxin-1 domain-containing protein</fullName>
    </recommendedName>
</protein>
<reference evidence="9" key="1">
    <citation type="journal article" date="2023" name="Mol. Biol. Evol.">
        <title>Third-Generation Sequencing Reveals the Adaptive Role of the Epigenome in Three Deep-Sea Polychaetes.</title>
        <authorList>
            <person name="Perez M."/>
            <person name="Aroh O."/>
            <person name="Sun Y."/>
            <person name="Lan Y."/>
            <person name="Juniper S.K."/>
            <person name="Young C.R."/>
            <person name="Angers B."/>
            <person name="Qian P.Y."/>
        </authorList>
    </citation>
    <scope>NUCLEOTIDE SEQUENCE</scope>
    <source>
        <strain evidence="9">R07B-5</strain>
    </source>
</reference>
<dbReference type="GO" id="GO:0010185">
    <property type="term" value="P:regulation of cellular defense response"/>
    <property type="evidence" value="ECO:0007669"/>
    <property type="project" value="UniProtKB-ARBA"/>
</dbReference>
<dbReference type="GO" id="GO:0046872">
    <property type="term" value="F:metal ion binding"/>
    <property type="evidence" value="ECO:0007669"/>
    <property type="project" value="UniProtKB-KW"/>
</dbReference>
<dbReference type="SUPFAM" id="SSF49785">
    <property type="entry name" value="Galactose-binding domain-like"/>
    <property type="match status" value="2"/>
</dbReference>
<dbReference type="Pfam" id="PF22633">
    <property type="entry name" value="F5_F8_type_C_2"/>
    <property type="match status" value="1"/>
</dbReference>
<dbReference type="Proteomes" id="UP001209878">
    <property type="component" value="Unassembled WGS sequence"/>
</dbReference>
<accession>A0AAD9KV97</accession>
<keyword evidence="5" id="KW-0430">Lectin</keyword>
<evidence type="ECO:0000256" key="6">
    <source>
        <dbReference type="ARBA" id="ARBA00022837"/>
    </source>
</evidence>
<dbReference type="InterPro" id="IPR008979">
    <property type="entry name" value="Galactose-bd-like_sf"/>
</dbReference>
<dbReference type="AlphaFoldDB" id="A0AAD9KV97"/>
<evidence type="ECO:0000256" key="3">
    <source>
        <dbReference type="ARBA" id="ARBA00011233"/>
    </source>
</evidence>
<dbReference type="Gene3D" id="2.60.120.260">
    <property type="entry name" value="Galactose-binding domain-like"/>
    <property type="match status" value="4"/>
</dbReference>
<dbReference type="PANTHER" id="PTHR45713:SF6">
    <property type="entry name" value="F5_8 TYPE C DOMAIN-CONTAINING PROTEIN"/>
    <property type="match status" value="1"/>
</dbReference>
<keyword evidence="4" id="KW-0479">Metal-binding</keyword>
<evidence type="ECO:0000256" key="7">
    <source>
        <dbReference type="ARBA" id="ARBA00023157"/>
    </source>
</evidence>
<comment type="subunit">
    <text evidence="3">Homotrimer.</text>
</comment>
<gene>
    <name evidence="9" type="ORF">NP493_600g01001</name>
</gene>
<dbReference type="InterPro" id="IPR006585">
    <property type="entry name" value="FTP1"/>
</dbReference>
<evidence type="ECO:0000256" key="5">
    <source>
        <dbReference type="ARBA" id="ARBA00022734"/>
    </source>
</evidence>
<sequence length="469" mass="51774">MLVDVSYAFSTNLADRSTACYSMPNGDTFAPDEMRYLPCRANATFKGRFVRITRLGASTTLILCEVQVHGVPETVTNIAKNRPATQSSIIGKAHASFAVDGNVDGLGVYGECSVTSESSNPWWKVDLGNIYRVDDVVVVIGGTHNDEFQYHEKRRISCPPGVTGSIVRIAWYDNEARKVSLAEVGVYGSYGHVLNHILIETLRNNGSTVTMCNEIDPPLKSNEMRRISCQRDAVGSIVRIRQQASVTGALALCEVEVYGTFGKKLHDFVIHVLRKHYDLRFTVCAIVGTSFKLGETKRIRCHSNVLGSSVKLQLTGASSRVLILCEVKVYGIYEGSFATLVIEAFEPNAPSVCAVVENPWLKRTPTYFCTPNTIGSKVRLKQKGQIYVCEVEVFGHCPYKKTDGIRNLARFKPTKLASTPDKEFKPHKAVNGLSQSMYKRGGCAATKGHLNGNWWKVDLEAVGCFKEIV</sequence>
<evidence type="ECO:0000256" key="4">
    <source>
        <dbReference type="ARBA" id="ARBA00022723"/>
    </source>
</evidence>
<dbReference type="SMART" id="SM00607">
    <property type="entry name" value="FTP"/>
    <property type="match status" value="1"/>
</dbReference>
<organism evidence="9 10">
    <name type="scientific">Ridgeia piscesae</name>
    <name type="common">Tubeworm</name>
    <dbReference type="NCBI Taxonomy" id="27915"/>
    <lineage>
        <taxon>Eukaryota</taxon>
        <taxon>Metazoa</taxon>
        <taxon>Spiralia</taxon>
        <taxon>Lophotrochozoa</taxon>
        <taxon>Annelida</taxon>
        <taxon>Polychaeta</taxon>
        <taxon>Sedentaria</taxon>
        <taxon>Canalipalpata</taxon>
        <taxon>Sabellida</taxon>
        <taxon>Siboglinidae</taxon>
        <taxon>Ridgeia</taxon>
    </lineage>
</organism>
<evidence type="ECO:0000313" key="9">
    <source>
        <dbReference type="EMBL" id="KAK2177403.1"/>
    </source>
</evidence>
<name>A0AAD9KV97_RIDPI</name>
<dbReference type="PANTHER" id="PTHR45713">
    <property type="entry name" value="FTP DOMAIN-CONTAINING PROTEIN"/>
    <property type="match status" value="1"/>
</dbReference>
<dbReference type="GO" id="GO:0042806">
    <property type="term" value="F:fucose binding"/>
    <property type="evidence" value="ECO:0007669"/>
    <property type="project" value="UniProtKB-ARBA"/>
</dbReference>
<evidence type="ECO:0000259" key="8">
    <source>
        <dbReference type="SMART" id="SM00607"/>
    </source>
</evidence>
<feature type="domain" description="Fucolectin tachylectin-4 pentraxin-1" evidence="8">
    <location>
        <begin position="75"/>
        <end position="195"/>
    </location>
</feature>
<keyword evidence="10" id="KW-1185">Reference proteome</keyword>
<evidence type="ECO:0000256" key="2">
    <source>
        <dbReference type="ARBA" id="ARBA00010147"/>
    </source>
</evidence>
<dbReference type="GO" id="GO:0001868">
    <property type="term" value="P:regulation of complement activation, lectin pathway"/>
    <property type="evidence" value="ECO:0007669"/>
    <property type="project" value="UniProtKB-ARBA"/>
</dbReference>
<evidence type="ECO:0000256" key="1">
    <source>
        <dbReference type="ARBA" id="ARBA00002219"/>
    </source>
</evidence>
<comment type="caution">
    <text evidence="9">The sequence shown here is derived from an EMBL/GenBank/DDBJ whole genome shotgun (WGS) entry which is preliminary data.</text>
</comment>